<evidence type="ECO:0000256" key="1">
    <source>
        <dbReference type="SAM" id="Phobius"/>
    </source>
</evidence>
<accession>A0A920C840</accession>
<dbReference type="AlphaFoldDB" id="A0A920C840"/>
<evidence type="ECO:0000313" key="3">
    <source>
        <dbReference type="Proteomes" id="UP000676917"/>
    </source>
</evidence>
<feature type="transmembrane region" description="Helical" evidence="1">
    <location>
        <begin position="114"/>
        <end position="134"/>
    </location>
</feature>
<proteinExistence type="predicted"/>
<reference evidence="2" key="1">
    <citation type="submission" date="2021-03" db="EMBL/GenBank/DDBJ databases">
        <title>Antimicrobial resistance genes in bacteria isolated from Japanese honey, and their potential for conferring macrolide and lincosamide resistance in the American foulbrood pathogen Paenibacillus larvae.</title>
        <authorList>
            <person name="Okamoto M."/>
            <person name="Kumagai M."/>
            <person name="Kanamori H."/>
            <person name="Takamatsu D."/>
        </authorList>
    </citation>
    <scope>NUCLEOTIDE SEQUENCE</scope>
    <source>
        <strain evidence="2">J43TS3</strain>
    </source>
</reference>
<dbReference type="EMBL" id="BORP01000003">
    <property type="protein sequence ID" value="GIO27312.1"/>
    <property type="molecule type" value="Genomic_DNA"/>
</dbReference>
<dbReference type="InterPro" id="IPR021359">
    <property type="entry name" value="DUF2812"/>
</dbReference>
<organism evidence="2 3">
    <name type="scientific">Ornithinibacillus bavariensis</name>
    <dbReference type="NCBI Taxonomy" id="545502"/>
    <lineage>
        <taxon>Bacteria</taxon>
        <taxon>Bacillati</taxon>
        <taxon>Bacillota</taxon>
        <taxon>Bacilli</taxon>
        <taxon>Bacillales</taxon>
        <taxon>Bacillaceae</taxon>
        <taxon>Ornithinibacillus</taxon>
    </lineage>
</organism>
<keyword evidence="1" id="KW-0472">Membrane</keyword>
<gene>
    <name evidence="2" type="ORF">J43TS3_19230</name>
</gene>
<feature type="transmembrane region" description="Helical" evidence="1">
    <location>
        <begin position="140"/>
        <end position="164"/>
    </location>
</feature>
<comment type="caution">
    <text evidence="2">The sequence shown here is derived from an EMBL/GenBank/DDBJ whole genome shotgun (WGS) entry which is preliminary data.</text>
</comment>
<protein>
    <recommendedName>
        <fullName evidence="4">DUF2812 domain-containing protein</fullName>
    </recommendedName>
</protein>
<dbReference type="Proteomes" id="UP000676917">
    <property type="component" value="Unassembled WGS sequence"/>
</dbReference>
<evidence type="ECO:0008006" key="4">
    <source>
        <dbReference type="Google" id="ProtNLM"/>
    </source>
</evidence>
<keyword evidence="1" id="KW-0812">Transmembrane</keyword>
<sequence>MAKRKFRLFLGSDVGKEEEWLTEMSRNGLHLQKYQLFSYTFEEDPEKSYVYQIDFQQNVKDDYLQLYKDAGWEYVTNAINAFHYFRTETSNKEVRKLYSDKESIRDSFNRMIRFYVTIFLCFLVSQLGIFTGLFNSWKSYPFYYTIVGVDAVVIVLYVYVLLSLRKRVQSIERK</sequence>
<dbReference type="Pfam" id="PF11193">
    <property type="entry name" value="DUF2812"/>
    <property type="match status" value="1"/>
</dbReference>
<keyword evidence="3" id="KW-1185">Reference proteome</keyword>
<evidence type="ECO:0000313" key="2">
    <source>
        <dbReference type="EMBL" id="GIO27312.1"/>
    </source>
</evidence>
<dbReference type="RefSeq" id="WP_212920801.1">
    <property type="nucleotide sequence ID" value="NZ_BORP01000003.1"/>
</dbReference>
<keyword evidence="1" id="KW-1133">Transmembrane helix</keyword>
<name>A0A920C840_9BACI</name>